<dbReference type="GeneID" id="93519683"/>
<dbReference type="InterPro" id="IPR012910">
    <property type="entry name" value="Plug_dom"/>
</dbReference>
<name>A0A140NSE3_PROSM</name>
<gene>
    <name evidence="11" type="ordered locus">S70_18955</name>
</gene>
<dbReference type="RefSeq" id="WP_014658157.1">
    <property type="nucleotide sequence ID" value="NC_017731.1"/>
</dbReference>
<keyword evidence="6 8" id="KW-0472">Membrane</keyword>
<keyword evidence="7" id="KW-0998">Cell outer membrane</keyword>
<dbReference type="InterPro" id="IPR039426">
    <property type="entry name" value="TonB-dep_rcpt-like"/>
</dbReference>
<dbReference type="InterPro" id="IPR000531">
    <property type="entry name" value="Beta-barrel_TonB"/>
</dbReference>
<evidence type="ECO:0000256" key="4">
    <source>
        <dbReference type="ARBA" id="ARBA00022692"/>
    </source>
</evidence>
<keyword evidence="5 8" id="KW-0798">TonB box</keyword>
<reference evidence="11 12" key="1">
    <citation type="journal article" date="2012" name="J. Bacteriol.">
        <title>Complete Genome Sequence of Providencia stuartii Clinical Isolate MRSN 2154.</title>
        <authorList>
            <person name="Clifford R.J."/>
            <person name="Hang J."/>
            <person name="Riley M.C."/>
            <person name="Onmus-Leone F."/>
            <person name="Kuschner R.A."/>
            <person name="Lesho E.P."/>
            <person name="Waterman P.E."/>
        </authorList>
    </citation>
    <scope>NUCLEOTIDE SEQUENCE [LARGE SCALE GENOMIC DNA]</scope>
    <source>
        <strain evidence="11 12">MRSN 2154</strain>
    </source>
</reference>
<keyword evidence="11" id="KW-0675">Receptor</keyword>
<dbReference type="OrthoDB" id="6046653at2"/>
<dbReference type="PANTHER" id="PTHR30442:SF0">
    <property type="entry name" value="FE(3+) DICITRATE TRANSPORT PROTEIN FECA"/>
    <property type="match status" value="1"/>
</dbReference>
<keyword evidence="3" id="KW-1134">Transmembrane beta strand</keyword>
<comment type="subcellular location">
    <subcellularLocation>
        <location evidence="1">Cell outer membrane</location>
        <topology evidence="1">Multi-pass membrane protein</topology>
    </subcellularLocation>
</comment>
<dbReference type="Pfam" id="PF00593">
    <property type="entry name" value="TonB_dep_Rec_b-barrel"/>
    <property type="match status" value="1"/>
</dbReference>
<dbReference type="SUPFAM" id="SSF56935">
    <property type="entry name" value="Porins"/>
    <property type="match status" value="1"/>
</dbReference>
<feature type="domain" description="TonB-dependent receptor plug" evidence="10">
    <location>
        <begin position="65"/>
        <end position="153"/>
    </location>
</feature>
<evidence type="ECO:0000256" key="2">
    <source>
        <dbReference type="ARBA" id="ARBA00022448"/>
    </source>
</evidence>
<dbReference type="Gene3D" id="2.40.170.20">
    <property type="entry name" value="TonB-dependent receptor, beta-barrel domain"/>
    <property type="match status" value="2"/>
</dbReference>
<evidence type="ECO:0000256" key="8">
    <source>
        <dbReference type="RuleBase" id="RU003357"/>
    </source>
</evidence>
<dbReference type="EMBL" id="CP003488">
    <property type="protein sequence ID" value="AFH95588.1"/>
    <property type="molecule type" value="Genomic_DNA"/>
</dbReference>
<dbReference type="PANTHER" id="PTHR30442">
    <property type="entry name" value="IRON III DICITRATE TRANSPORT PROTEIN FECA"/>
    <property type="match status" value="1"/>
</dbReference>
<evidence type="ECO:0000256" key="1">
    <source>
        <dbReference type="ARBA" id="ARBA00004571"/>
    </source>
</evidence>
<evidence type="ECO:0000256" key="6">
    <source>
        <dbReference type="ARBA" id="ARBA00023136"/>
    </source>
</evidence>
<dbReference type="Proteomes" id="UP000005012">
    <property type="component" value="Chromosome"/>
</dbReference>
<dbReference type="PATRIC" id="fig|1157951.4.peg.3808"/>
<evidence type="ECO:0000313" key="12">
    <source>
        <dbReference type="Proteomes" id="UP000005012"/>
    </source>
</evidence>
<evidence type="ECO:0000259" key="9">
    <source>
        <dbReference type="Pfam" id="PF00593"/>
    </source>
</evidence>
<reference evidence="12" key="2">
    <citation type="submission" date="2012-04" db="EMBL/GenBank/DDBJ databases">
        <title>Complete genome sequence of Providencia stuartii clinical isolate MRSN 2154.</title>
        <authorList>
            <person name="Clifford R.J."/>
            <person name="Hang J."/>
            <person name="Riley M.C."/>
            <person name="Onmus-Leone F."/>
            <person name="Kuschner R.A."/>
            <person name="Lesho E.P."/>
            <person name="Waterman P.E."/>
        </authorList>
    </citation>
    <scope>NUCLEOTIDE SEQUENCE [LARGE SCALE GENOMIC DNA]</scope>
    <source>
        <strain evidence="12">MRSN 2154</strain>
    </source>
</reference>
<keyword evidence="4" id="KW-0812">Transmembrane</keyword>
<dbReference type="KEGG" id="psi:S70_18955"/>
<accession>A0A140NSE3</accession>
<comment type="similarity">
    <text evidence="8">Belongs to the TonB-dependent receptor family.</text>
</comment>
<dbReference type="AlphaFoldDB" id="A0A140NSE3"/>
<sequence length="999" mass="113236">MKIKKIITMNIVTGISLTLISGLVLAKEQEDLGTIIVKDNAETIKERDQKGYDDQYDKNESNIYLGKDLVERYKGTNPADVLNSAVGVYSGDARNSGALDPNIRGIQGQGRVPVTVDGTEQAQTVWRGYNGANNRNYVDPNMISSITIQKSASLNPNVKTSVGGGIAIKTLNIDDVVAPDETFGFDLKLETSSNSTKPRVPNLDYGHDYRDDPAIMDNIKNGNKARMLFNDPGLLVTPKSRGDANFFNFKDNAVRVAVGTRQSRFDIMAAYSYRDQGNYFAGKRGANRYKDDVFSYDPKNPSKPVDPYLPFAANVFAPGKEVTNTSSEMESYLVKTNLFLSDSQKVSLGYTHTTNHYGEIMPSRISFMELDGKVPQWTLAKFNIQAFHADYYLNPEDNPYVNMKLGYWMTKTTSDTNTSGGFPREPKERDMGFEYGWMPRNPNIDGTLVPGASLNSTNKRQGLNLSNQMALTDSLDLTLMGSFSKETVDTEDDIFEYSGSSTSTIFRAVPREGERQENTFAFNFEWRPTDWLNVTAGAQRTSYWSKDHLLDKRRDAKDVNFARPHQLLSKNYDISRTITQNEYDTLTRFTNAEGQKLDDVMDSPYYLERFVEEALNLQKHSLDYAGFRSANGQGEFRIDEKNKAKWRPDGKNKLTRETNPFYNGTIDTKAQTVDPFTGKVVNQYIPNQSRSSDEQEDIRYLSEEERFRHQGKKKAHAWAPSFSASAYLTDNDRVYASYTETVRMPSIFEDTVGFSGSRGYASLTEKFEPERGKTVEVGYVRNLQSLLGAERFADVRINYYHTVIENAFERDIYLKFTQVDKHKTSGIELQARYDNGNYFGDIGLDYRLQNEVCDSASIAALDPTNKFNMSECVDAGFPGGFLRTQLQPKYSINANLGMRFLDERLEIGSRMRYHSRAENNDEKKMMDKYPANYAPLNNSPMRWEPVFVADAYVSYGISDNVKMELLATNILDEYYVDPLTRTMMPAPGRTLRLNFTSHF</sequence>
<evidence type="ECO:0000256" key="5">
    <source>
        <dbReference type="ARBA" id="ARBA00023077"/>
    </source>
</evidence>
<organism evidence="11 12">
    <name type="scientific">Providencia stuartii (strain MRSN 2154)</name>
    <dbReference type="NCBI Taxonomy" id="1157951"/>
    <lineage>
        <taxon>Bacteria</taxon>
        <taxon>Pseudomonadati</taxon>
        <taxon>Pseudomonadota</taxon>
        <taxon>Gammaproteobacteria</taxon>
        <taxon>Enterobacterales</taxon>
        <taxon>Morganellaceae</taxon>
        <taxon>Providencia</taxon>
    </lineage>
</organism>
<evidence type="ECO:0000256" key="3">
    <source>
        <dbReference type="ARBA" id="ARBA00022452"/>
    </source>
</evidence>
<evidence type="ECO:0000313" key="11">
    <source>
        <dbReference type="EMBL" id="AFH95588.1"/>
    </source>
</evidence>
<dbReference type="InterPro" id="IPR037066">
    <property type="entry name" value="Plug_dom_sf"/>
</dbReference>
<dbReference type="GO" id="GO:0009279">
    <property type="term" value="C:cell outer membrane"/>
    <property type="evidence" value="ECO:0007669"/>
    <property type="project" value="UniProtKB-SubCell"/>
</dbReference>
<evidence type="ECO:0000259" key="10">
    <source>
        <dbReference type="Pfam" id="PF07715"/>
    </source>
</evidence>
<keyword evidence="2" id="KW-0813">Transport</keyword>
<dbReference type="GO" id="GO:0033214">
    <property type="term" value="P:siderophore-iron import into cell"/>
    <property type="evidence" value="ECO:0007669"/>
    <property type="project" value="TreeGrafter"/>
</dbReference>
<evidence type="ECO:0000256" key="7">
    <source>
        <dbReference type="ARBA" id="ARBA00023237"/>
    </source>
</evidence>
<dbReference type="Gene3D" id="2.170.130.10">
    <property type="entry name" value="TonB-dependent receptor, plug domain"/>
    <property type="match status" value="1"/>
</dbReference>
<proteinExistence type="inferred from homology"/>
<feature type="domain" description="TonB-dependent receptor-like beta-barrel" evidence="9">
    <location>
        <begin position="709"/>
        <end position="968"/>
    </location>
</feature>
<dbReference type="Pfam" id="PF07715">
    <property type="entry name" value="Plug"/>
    <property type="match status" value="1"/>
</dbReference>
<protein>
    <submittedName>
        <fullName evidence="11">Heme receptorHasR/TonB-dependent receptor</fullName>
    </submittedName>
</protein>
<dbReference type="InterPro" id="IPR036942">
    <property type="entry name" value="Beta-barrel_TonB_sf"/>
</dbReference>
<dbReference type="HOGENOM" id="CLU_008287_19_1_6"/>